<dbReference type="AlphaFoldDB" id="A0A9D5HI76"/>
<comment type="caution">
    <text evidence="8">The sequence shown here is derived from an EMBL/GenBank/DDBJ whole genome shotgun (WGS) entry which is preliminary data.</text>
</comment>
<reference evidence="8" key="2">
    <citation type="journal article" date="2022" name="Hortic Res">
        <title>The genome of Dioscorea zingiberensis sheds light on the biosynthesis, origin and evolution of the medicinally important diosgenin saponins.</title>
        <authorList>
            <person name="Li Y."/>
            <person name="Tan C."/>
            <person name="Li Z."/>
            <person name="Guo J."/>
            <person name="Li S."/>
            <person name="Chen X."/>
            <person name="Wang C."/>
            <person name="Dai X."/>
            <person name="Yang H."/>
            <person name="Song W."/>
            <person name="Hou L."/>
            <person name="Xu J."/>
            <person name="Tong Z."/>
            <person name="Xu A."/>
            <person name="Yuan X."/>
            <person name="Wang W."/>
            <person name="Yang Q."/>
            <person name="Chen L."/>
            <person name="Sun Z."/>
            <person name="Wang K."/>
            <person name="Pan B."/>
            <person name="Chen J."/>
            <person name="Bao Y."/>
            <person name="Liu F."/>
            <person name="Qi X."/>
            <person name="Gang D.R."/>
            <person name="Wen J."/>
            <person name="Li J."/>
        </authorList>
    </citation>
    <scope>NUCLEOTIDE SEQUENCE</scope>
    <source>
        <strain evidence="8">Dzin_1.0</strain>
    </source>
</reference>
<evidence type="ECO:0000259" key="7">
    <source>
        <dbReference type="PROSITE" id="PS51387"/>
    </source>
</evidence>
<keyword evidence="4" id="KW-0285">Flavoprotein</keyword>
<dbReference type="PANTHER" id="PTHR13878">
    <property type="entry name" value="GULONOLACTONE OXIDASE"/>
    <property type="match status" value="1"/>
</dbReference>
<dbReference type="OrthoDB" id="415825at2759"/>
<dbReference type="GO" id="GO:0071949">
    <property type="term" value="F:FAD binding"/>
    <property type="evidence" value="ECO:0007669"/>
    <property type="project" value="InterPro"/>
</dbReference>
<dbReference type="SUPFAM" id="SSF56176">
    <property type="entry name" value="FAD-binding/transporter-associated domain-like"/>
    <property type="match status" value="1"/>
</dbReference>
<dbReference type="InterPro" id="IPR006094">
    <property type="entry name" value="Oxid_FAD_bind_N"/>
</dbReference>
<evidence type="ECO:0000313" key="8">
    <source>
        <dbReference type="EMBL" id="KAJ0977491.1"/>
    </source>
</evidence>
<keyword evidence="6" id="KW-0560">Oxidoreductase</keyword>
<gene>
    <name evidence="8" type="ORF">J5N97_012965</name>
</gene>
<dbReference type="GO" id="GO:0009690">
    <property type="term" value="P:cytokinin metabolic process"/>
    <property type="evidence" value="ECO:0007669"/>
    <property type="project" value="InterPro"/>
</dbReference>
<dbReference type="InterPro" id="IPR016170">
    <property type="entry name" value="Cytok_DH_C_sf"/>
</dbReference>
<dbReference type="InterPro" id="IPR016164">
    <property type="entry name" value="FAD-linked_Oxase-like_C"/>
</dbReference>
<evidence type="ECO:0000256" key="6">
    <source>
        <dbReference type="ARBA" id="ARBA00023002"/>
    </source>
</evidence>
<keyword evidence="5" id="KW-0274">FAD</keyword>
<reference evidence="8" key="1">
    <citation type="submission" date="2021-03" db="EMBL/GenBank/DDBJ databases">
        <authorList>
            <person name="Li Z."/>
            <person name="Yang C."/>
        </authorList>
    </citation>
    <scope>NUCLEOTIDE SEQUENCE</scope>
    <source>
        <strain evidence="8">Dzin_1.0</strain>
        <tissue evidence="8">Leaf</tissue>
    </source>
</reference>
<dbReference type="PROSITE" id="PS51387">
    <property type="entry name" value="FAD_PCMH"/>
    <property type="match status" value="1"/>
</dbReference>
<comment type="similarity">
    <text evidence="2">Belongs to the oxygen-dependent FAD-linked oxidoreductase family.</text>
</comment>
<comment type="cofactor">
    <cofactor evidence="1">
        <name>FAD</name>
        <dbReference type="ChEBI" id="CHEBI:57692"/>
    </cofactor>
</comment>
<protein>
    <recommendedName>
        <fullName evidence="3">cytokinin dehydrogenase</fullName>
        <ecNumber evidence="3">1.5.99.12</ecNumber>
    </recommendedName>
</protein>
<dbReference type="Gene3D" id="3.30.43.10">
    <property type="entry name" value="Uridine Diphospho-n-acetylenolpyruvylglucosamine Reductase, domain 2"/>
    <property type="match status" value="1"/>
</dbReference>
<dbReference type="InterPro" id="IPR016169">
    <property type="entry name" value="FAD-bd_PCMH_sub2"/>
</dbReference>
<dbReference type="InterPro" id="IPR050432">
    <property type="entry name" value="FAD-linked_Oxidoreductases_BP"/>
</dbReference>
<evidence type="ECO:0000256" key="3">
    <source>
        <dbReference type="ARBA" id="ARBA00011928"/>
    </source>
</evidence>
<dbReference type="InterPro" id="IPR015345">
    <property type="entry name" value="Cytokinin_DH_FAD/cytokin-bd"/>
</dbReference>
<name>A0A9D5HI76_9LILI</name>
<evidence type="ECO:0000313" key="9">
    <source>
        <dbReference type="Proteomes" id="UP001085076"/>
    </source>
</evidence>
<keyword evidence="9" id="KW-1185">Reference proteome</keyword>
<evidence type="ECO:0000256" key="5">
    <source>
        <dbReference type="ARBA" id="ARBA00022827"/>
    </source>
</evidence>
<dbReference type="Proteomes" id="UP001085076">
    <property type="component" value="Miscellaneous, Linkage group lg03"/>
</dbReference>
<proteinExistence type="inferred from homology"/>
<dbReference type="Gene3D" id="3.30.465.10">
    <property type="match status" value="1"/>
</dbReference>
<dbReference type="Pfam" id="PF01565">
    <property type="entry name" value="FAD_binding_4"/>
    <property type="match status" value="1"/>
</dbReference>
<dbReference type="GO" id="GO:0019139">
    <property type="term" value="F:cytokinin dehydrogenase activity"/>
    <property type="evidence" value="ECO:0007669"/>
    <property type="project" value="UniProtKB-EC"/>
</dbReference>
<evidence type="ECO:0000256" key="1">
    <source>
        <dbReference type="ARBA" id="ARBA00001974"/>
    </source>
</evidence>
<dbReference type="InterPro" id="IPR016167">
    <property type="entry name" value="FAD-bd_PCMH_sub1"/>
</dbReference>
<dbReference type="Gene3D" id="3.40.462.10">
    <property type="entry name" value="FAD-linked oxidases, C-terminal domain"/>
    <property type="match status" value="1"/>
</dbReference>
<organism evidence="8 9">
    <name type="scientific">Dioscorea zingiberensis</name>
    <dbReference type="NCBI Taxonomy" id="325984"/>
    <lineage>
        <taxon>Eukaryota</taxon>
        <taxon>Viridiplantae</taxon>
        <taxon>Streptophyta</taxon>
        <taxon>Embryophyta</taxon>
        <taxon>Tracheophyta</taxon>
        <taxon>Spermatophyta</taxon>
        <taxon>Magnoliopsida</taxon>
        <taxon>Liliopsida</taxon>
        <taxon>Dioscoreales</taxon>
        <taxon>Dioscoreaceae</taxon>
        <taxon>Dioscorea</taxon>
    </lineage>
</organism>
<dbReference type="SUPFAM" id="SSF55103">
    <property type="entry name" value="FAD-linked oxidases, C-terminal domain"/>
    <property type="match status" value="1"/>
</dbReference>
<dbReference type="EC" id="1.5.99.12" evidence="3"/>
<evidence type="ECO:0000256" key="2">
    <source>
        <dbReference type="ARBA" id="ARBA00005466"/>
    </source>
</evidence>
<accession>A0A9D5HI76</accession>
<sequence length="413" mass="45656">MITSFFVLINSSQDDIITTKLFTDPSATLPASQDFGKLTEASPAAAVFRPSSVDDIVSLVSLSYLSSEPFKIAARGHGHSLRGQATAPNGVVVDMRALGGEDDGGRIVVFQGEMYVDVGGEQLWIDVLVETLKHGIAPRSWTDYLYLTVGGTLSNAGVSGQAFLHGPQISNVFELDVITGKGEKITCSENDNSDLFFSVLGGLGQFGIITRARIAVEAAPDRVRWVRLIYTDFVEFTKDQERLISMEGKAEKKGFQYVEGSLLMDQGLISNWRSSFFSGRDLVRVGALAAEHSHIYCLEGSMYYNLAEASSVQQELESVIKELNFVKGFAFTNDVSYLDFLNRVHDGELKLRSKGLWDVPHPWLNIFVPKSRISDINEGVFKGILKNNDSMGPILIYPMNKNKYIYIYISIDD</sequence>
<evidence type="ECO:0000256" key="4">
    <source>
        <dbReference type="ARBA" id="ARBA00022630"/>
    </source>
</evidence>
<dbReference type="EMBL" id="JAGGNH010000003">
    <property type="protein sequence ID" value="KAJ0977491.1"/>
    <property type="molecule type" value="Genomic_DNA"/>
</dbReference>
<dbReference type="InterPro" id="IPR036318">
    <property type="entry name" value="FAD-bd_PCMH-like_sf"/>
</dbReference>
<feature type="domain" description="FAD-binding PCMH-type" evidence="7">
    <location>
        <begin position="40"/>
        <end position="219"/>
    </location>
</feature>
<dbReference type="Pfam" id="PF09265">
    <property type="entry name" value="Cytokin-bind"/>
    <property type="match status" value="1"/>
</dbReference>
<dbReference type="InterPro" id="IPR016166">
    <property type="entry name" value="FAD-bd_PCMH"/>
</dbReference>
<dbReference type="PANTHER" id="PTHR13878:SF127">
    <property type="entry name" value="CYTOKININ DEHYDROGENASE 3"/>
    <property type="match status" value="1"/>
</dbReference>